<keyword evidence="6 7" id="KW-0472">Membrane</keyword>
<dbReference type="Gene3D" id="1.10.3720.10">
    <property type="entry name" value="MetI-like"/>
    <property type="match status" value="1"/>
</dbReference>
<dbReference type="InterPro" id="IPR035906">
    <property type="entry name" value="MetI-like_sf"/>
</dbReference>
<dbReference type="PANTHER" id="PTHR43744:SF8">
    <property type="entry name" value="SN-GLYCEROL-3-PHOSPHATE TRANSPORT SYSTEM PERMEASE PROTEIN UGPE"/>
    <property type="match status" value="1"/>
</dbReference>
<evidence type="ECO:0000256" key="1">
    <source>
        <dbReference type="ARBA" id="ARBA00004651"/>
    </source>
</evidence>
<proteinExistence type="inferred from homology"/>
<dbReference type="PANTHER" id="PTHR43744">
    <property type="entry name" value="ABC TRANSPORTER PERMEASE PROTEIN MG189-RELATED-RELATED"/>
    <property type="match status" value="1"/>
</dbReference>
<name>A0A3E2WWE1_9FIRM</name>
<evidence type="ECO:0000256" key="7">
    <source>
        <dbReference type="RuleBase" id="RU363032"/>
    </source>
</evidence>
<dbReference type="EMBL" id="QVIA01000010">
    <property type="protein sequence ID" value="RGC32045.1"/>
    <property type="molecule type" value="Genomic_DNA"/>
</dbReference>
<evidence type="ECO:0000313" key="9">
    <source>
        <dbReference type="EMBL" id="RGC32045.1"/>
    </source>
</evidence>
<evidence type="ECO:0000259" key="8">
    <source>
        <dbReference type="PROSITE" id="PS50928"/>
    </source>
</evidence>
<feature type="transmembrane region" description="Helical" evidence="7">
    <location>
        <begin position="80"/>
        <end position="104"/>
    </location>
</feature>
<keyword evidence="2 7" id="KW-0813">Transport</keyword>
<dbReference type="PROSITE" id="PS50928">
    <property type="entry name" value="ABC_TM1"/>
    <property type="match status" value="1"/>
</dbReference>
<dbReference type="RefSeq" id="WP_025656566.1">
    <property type="nucleotide sequence ID" value="NZ_QVIA01000010.1"/>
</dbReference>
<feature type="transmembrane region" description="Helical" evidence="7">
    <location>
        <begin position="144"/>
        <end position="165"/>
    </location>
</feature>
<dbReference type="GO" id="GO:0005886">
    <property type="term" value="C:plasma membrane"/>
    <property type="evidence" value="ECO:0007669"/>
    <property type="project" value="UniProtKB-SubCell"/>
</dbReference>
<feature type="transmembrane region" description="Helical" evidence="7">
    <location>
        <begin position="111"/>
        <end position="132"/>
    </location>
</feature>
<comment type="caution">
    <text evidence="9">The sequence shown here is derived from an EMBL/GenBank/DDBJ whole genome shotgun (WGS) entry which is preliminary data.</text>
</comment>
<dbReference type="CDD" id="cd06261">
    <property type="entry name" value="TM_PBP2"/>
    <property type="match status" value="1"/>
</dbReference>
<protein>
    <submittedName>
        <fullName evidence="9">Carbohydrate ABC transporter permease</fullName>
    </submittedName>
</protein>
<organism evidence="9 10">
    <name type="scientific">Hungatella hathewayi</name>
    <dbReference type="NCBI Taxonomy" id="154046"/>
    <lineage>
        <taxon>Bacteria</taxon>
        <taxon>Bacillati</taxon>
        <taxon>Bacillota</taxon>
        <taxon>Clostridia</taxon>
        <taxon>Lachnospirales</taxon>
        <taxon>Lachnospiraceae</taxon>
        <taxon>Hungatella</taxon>
    </lineage>
</organism>
<feature type="transmembrane region" description="Helical" evidence="7">
    <location>
        <begin position="241"/>
        <end position="263"/>
    </location>
</feature>
<evidence type="ECO:0000256" key="3">
    <source>
        <dbReference type="ARBA" id="ARBA00022475"/>
    </source>
</evidence>
<dbReference type="AlphaFoldDB" id="A0A3E2WWE1"/>
<sequence length="280" mass="31965">MKNKHRAGRAVSIILLILLAFVAVFPLVWTFSSSFRSDTEIYQYAFPFQWHTFVPVEFTLDAYKEIFTQFQFWRPILNTLIVSGAIMFLGCLLNSLAAYGFAFFQFKGKKLFYGLVLLSFMIPFESIAIPLYKVVDQFHWVDTYKGLIIPTVIDGFVLFLFVQFFKNISAGFLEAARIDGASWMQIYARIILPLSKPVLVTAALMAFINQWNSFLWPLLVAHRKEIRLIQVALSDFTAEHVTLWSCLYAASVVSALIPLVLFLPFQKYYVQGITSGGIKG</sequence>
<dbReference type="GeneID" id="93335273"/>
<comment type="similarity">
    <text evidence="7">Belongs to the binding-protein-dependent transport system permease family.</text>
</comment>
<dbReference type="SUPFAM" id="SSF161098">
    <property type="entry name" value="MetI-like"/>
    <property type="match status" value="1"/>
</dbReference>
<evidence type="ECO:0000256" key="4">
    <source>
        <dbReference type="ARBA" id="ARBA00022692"/>
    </source>
</evidence>
<feature type="domain" description="ABC transmembrane type-1" evidence="8">
    <location>
        <begin position="76"/>
        <end position="265"/>
    </location>
</feature>
<dbReference type="GO" id="GO:0055085">
    <property type="term" value="P:transmembrane transport"/>
    <property type="evidence" value="ECO:0007669"/>
    <property type="project" value="InterPro"/>
</dbReference>
<feature type="transmembrane region" description="Helical" evidence="7">
    <location>
        <begin position="7"/>
        <end position="29"/>
    </location>
</feature>
<comment type="subcellular location">
    <subcellularLocation>
        <location evidence="1 7">Cell membrane</location>
        <topology evidence="1 7">Multi-pass membrane protein</topology>
    </subcellularLocation>
</comment>
<dbReference type="InterPro" id="IPR000515">
    <property type="entry name" value="MetI-like"/>
</dbReference>
<accession>A0A3E2WWE1</accession>
<gene>
    <name evidence="9" type="ORF">DWX41_10485</name>
</gene>
<feature type="transmembrane region" description="Helical" evidence="7">
    <location>
        <begin position="186"/>
        <end position="208"/>
    </location>
</feature>
<evidence type="ECO:0000256" key="2">
    <source>
        <dbReference type="ARBA" id="ARBA00022448"/>
    </source>
</evidence>
<reference evidence="9 10" key="1">
    <citation type="submission" date="2018-08" db="EMBL/GenBank/DDBJ databases">
        <title>A genome reference for cultivated species of the human gut microbiota.</title>
        <authorList>
            <person name="Zou Y."/>
            <person name="Xue W."/>
            <person name="Luo G."/>
        </authorList>
    </citation>
    <scope>NUCLEOTIDE SEQUENCE [LARGE SCALE GENOMIC DNA]</scope>
    <source>
        <strain evidence="9 10">AF19-21</strain>
    </source>
</reference>
<keyword evidence="5 7" id="KW-1133">Transmembrane helix</keyword>
<evidence type="ECO:0000256" key="5">
    <source>
        <dbReference type="ARBA" id="ARBA00022989"/>
    </source>
</evidence>
<keyword evidence="4 7" id="KW-0812">Transmembrane</keyword>
<keyword evidence="3" id="KW-1003">Cell membrane</keyword>
<evidence type="ECO:0000256" key="6">
    <source>
        <dbReference type="ARBA" id="ARBA00023136"/>
    </source>
</evidence>
<dbReference type="Pfam" id="PF00528">
    <property type="entry name" value="BPD_transp_1"/>
    <property type="match status" value="1"/>
</dbReference>
<evidence type="ECO:0000313" key="10">
    <source>
        <dbReference type="Proteomes" id="UP000261111"/>
    </source>
</evidence>
<dbReference type="Proteomes" id="UP000261111">
    <property type="component" value="Unassembled WGS sequence"/>
</dbReference>